<dbReference type="RefSeq" id="WP_004980002.1">
    <property type="nucleotide sequence ID" value="NZ_CP023700.1"/>
</dbReference>
<accession>A0ABX6AMU3</accession>
<dbReference type="EMBL" id="CP023700">
    <property type="protein sequence ID" value="QEU88946.1"/>
    <property type="molecule type" value="Genomic_DNA"/>
</dbReference>
<sequence>MFTTQDAWNTGYANGRRYRRLSDSERSLLAAHVPAPVGGRALDVGCGVGELAAHLSSLGYRVDAVDWSDNALAEATARYGQAARWLCLDIEGDDPAPLHADGYDVITLRFVYPFLKNREHAMSSLSRRLRAGGALVVVTPLAAETPVERRGIALDENELARLRAGWSATARHDVEGLAFVVLRGSHPDGTTPRVEAPADPWAGPASPSTAADPPPSNRADAGSPRPRTTKGPPTVSPSDHG</sequence>
<feature type="domain" description="Methyltransferase type 11" evidence="2">
    <location>
        <begin position="42"/>
        <end position="137"/>
    </location>
</feature>
<dbReference type="InterPro" id="IPR029063">
    <property type="entry name" value="SAM-dependent_MTases_sf"/>
</dbReference>
<gene>
    <name evidence="3" type="ORF">CP969_32860</name>
</gene>
<keyword evidence="3" id="KW-0808">Transferase</keyword>
<dbReference type="Gene3D" id="3.40.50.150">
    <property type="entry name" value="Vaccinia Virus protein VP39"/>
    <property type="match status" value="1"/>
</dbReference>
<dbReference type="InterPro" id="IPR013216">
    <property type="entry name" value="Methyltransf_11"/>
</dbReference>
<evidence type="ECO:0000259" key="2">
    <source>
        <dbReference type="Pfam" id="PF08241"/>
    </source>
</evidence>
<dbReference type="PANTHER" id="PTHR43861">
    <property type="entry name" value="TRANS-ACONITATE 2-METHYLTRANSFERASE-RELATED"/>
    <property type="match status" value="1"/>
</dbReference>
<evidence type="ECO:0000256" key="1">
    <source>
        <dbReference type="SAM" id="MobiDB-lite"/>
    </source>
</evidence>
<protein>
    <submittedName>
        <fullName evidence="3">Class I SAM-dependent methyltransferase</fullName>
    </submittedName>
</protein>
<keyword evidence="3" id="KW-0489">Methyltransferase</keyword>
<feature type="region of interest" description="Disordered" evidence="1">
    <location>
        <begin position="188"/>
        <end position="241"/>
    </location>
</feature>
<organism evidence="3 4">
    <name type="scientific">Streptomyces viridosporus T7A</name>
    <dbReference type="NCBI Taxonomy" id="665577"/>
    <lineage>
        <taxon>Bacteria</taxon>
        <taxon>Bacillati</taxon>
        <taxon>Actinomycetota</taxon>
        <taxon>Actinomycetes</taxon>
        <taxon>Kitasatosporales</taxon>
        <taxon>Streptomycetaceae</taxon>
        <taxon>Streptomyces</taxon>
    </lineage>
</organism>
<name>A0ABX6AMU3_STRVD</name>
<dbReference type="Pfam" id="PF08241">
    <property type="entry name" value="Methyltransf_11"/>
    <property type="match status" value="1"/>
</dbReference>
<dbReference type="GO" id="GO:0032259">
    <property type="term" value="P:methylation"/>
    <property type="evidence" value="ECO:0007669"/>
    <property type="project" value="UniProtKB-KW"/>
</dbReference>
<reference evidence="3 4" key="1">
    <citation type="submission" date="2017-09" db="EMBL/GenBank/DDBJ databases">
        <authorList>
            <person name="Lee N."/>
            <person name="Cho B.-K."/>
        </authorList>
    </citation>
    <scope>NUCLEOTIDE SEQUENCE [LARGE SCALE GENOMIC DNA]</scope>
    <source>
        <strain evidence="3 4">ATCC 39115</strain>
    </source>
</reference>
<proteinExistence type="predicted"/>
<dbReference type="Proteomes" id="UP000327143">
    <property type="component" value="Chromosome"/>
</dbReference>
<keyword evidence="4" id="KW-1185">Reference proteome</keyword>
<evidence type="ECO:0000313" key="3">
    <source>
        <dbReference type="EMBL" id="QEU88946.1"/>
    </source>
</evidence>
<dbReference type="SUPFAM" id="SSF53335">
    <property type="entry name" value="S-adenosyl-L-methionine-dependent methyltransferases"/>
    <property type="match status" value="1"/>
</dbReference>
<dbReference type="CDD" id="cd02440">
    <property type="entry name" value="AdoMet_MTases"/>
    <property type="match status" value="1"/>
</dbReference>
<evidence type="ECO:0000313" key="4">
    <source>
        <dbReference type="Proteomes" id="UP000327143"/>
    </source>
</evidence>
<dbReference type="GO" id="GO:0008168">
    <property type="term" value="F:methyltransferase activity"/>
    <property type="evidence" value="ECO:0007669"/>
    <property type="project" value="UniProtKB-KW"/>
</dbReference>